<comment type="similarity">
    <text evidence="1">Belongs to the universal stress protein A family.</text>
</comment>
<gene>
    <name evidence="3" type="ORF">PSN13_01398</name>
</gene>
<evidence type="ECO:0000313" key="3">
    <source>
        <dbReference type="EMBL" id="RAO37416.1"/>
    </source>
</evidence>
<sequence length="301" mass="31277">MTVTVQPSSRSMSETPTTRILVGYDGSQSASAAIEIGAALLPEAEAWIGHLWTPPFASEPLRQRLWKGAAAVNEFVDAIEREGAGEAHRLAAMGATLAVAADWDAHTLVERTYGGEGVHLTQVAEKLDPDLIVVGSRGLGGAKAVLGSVSDMVVHYAARPVLVVPHPLLMAERADVTDGPIIIGWDGSAGAQAALAAVARLFPTRTVELASVNQGDQHTPSAGSHDVIPLAAHGRHATAARAVAETLAGHARHRRAALVVVGSRGRSAVREALLGSVAVATVHHAHRPIMVVPHVTSPDVS</sequence>
<accession>A0A328NQW6</accession>
<organism evidence="3 4">
    <name type="scientific">Micromonospora saelicesensis</name>
    <dbReference type="NCBI Taxonomy" id="285676"/>
    <lineage>
        <taxon>Bacteria</taxon>
        <taxon>Bacillati</taxon>
        <taxon>Actinomycetota</taxon>
        <taxon>Actinomycetes</taxon>
        <taxon>Micromonosporales</taxon>
        <taxon>Micromonosporaceae</taxon>
        <taxon>Micromonospora</taxon>
    </lineage>
</organism>
<dbReference type="Gene3D" id="3.40.50.12370">
    <property type="match status" value="1"/>
</dbReference>
<evidence type="ECO:0000256" key="1">
    <source>
        <dbReference type="ARBA" id="ARBA00008791"/>
    </source>
</evidence>
<dbReference type="Pfam" id="PF00582">
    <property type="entry name" value="Usp"/>
    <property type="match status" value="2"/>
</dbReference>
<dbReference type="Proteomes" id="UP000249419">
    <property type="component" value="Unassembled WGS sequence"/>
</dbReference>
<proteinExistence type="inferred from homology"/>
<reference evidence="3 4" key="1">
    <citation type="submission" date="2018-03" db="EMBL/GenBank/DDBJ databases">
        <title>Defining the species Micromonospora saelicesensis and Micromonospora noduli under the framework of genomics.</title>
        <authorList>
            <person name="Riesco R."/>
            <person name="Trujillo M.E."/>
        </authorList>
    </citation>
    <scope>NUCLEOTIDE SEQUENCE [LARGE SCALE GENOMIC DNA]</scope>
    <source>
        <strain evidence="3 4">PSN13</strain>
    </source>
</reference>
<dbReference type="InterPro" id="IPR014729">
    <property type="entry name" value="Rossmann-like_a/b/a_fold"/>
</dbReference>
<dbReference type="InterPro" id="IPR006015">
    <property type="entry name" value="Universal_stress_UspA"/>
</dbReference>
<feature type="domain" description="UspA" evidence="2">
    <location>
        <begin position="238"/>
        <end position="293"/>
    </location>
</feature>
<dbReference type="AlphaFoldDB" id="A0A328NQW6"/>
<dbReference type="EMBL" id="PYAG01000005">
    <property type="protein sequence ID" value="RAO37416.1"/>
    <property type="molecule type" value="Genomic_DNA"/>
</dbReference>
<dbReference type="SUPFAM" id="SSF52402">
    <property type="entry name" value="Adenine nucleotide alpha hydrolases-like"/>
    <property type="match status" value="2"/>
</dbReference>
<dbReference type="Gene3D" id="3.40.50.620">
    <property type="entry name" value="HUPs"/>
    <property type="match status" value="1"/>
</dbReference>
<evidence type="ECO:0000259" key="2">
    <source>
        <dbReference type="Pfam" id="PF00582"/>
    </source>
</evidence>
<feature type="domain" description="UspA" evidence="2">
    <location>
        <begin position="18"/>
        <end position="165"/>
    </location>
</feature>
<dbReference type="PRINTS" id="PR01438">
    <property type="entry name" value="UNVRSLSTRESS"/>
</dbReference>
<dbReference type="PANTHER" id="PTHR31964:SF113">
    <property type="entry name" value="USPA DOMAIN-CONTAINING PROTEIN"/>
    <property type="match status" value="1"/>
</dbReference>
<evidence type="ECO:0000313" key="4">
    <source>
        <dbReference type="Proteomes" id="UP000249419"/>
    </source>
</evidence>
<protein>
    <recommendedName>
        <fullName evidence="2">UspA domain-containing protein</fullName>
    </recommendedName>
</protein>
<dbReference type="PANTHER" id="PTHR31964">
    <property type="entry name" value="ADENINE NUCLEOTIDE ALPHA HYDROLASES-LIKE SUPERFAMILY PROTEIN"/>
    <property type="match status" value="1"/>
</dbReference>
<dbReference type="InterPro" id="IPR006016">
    <property type="entry name" value="UspA"/>
</dbReference>
<comment type="caution">
    <text evidence="3">The sequence shown here is derived from an EMBL/GenBank/DDBJ whole genome shotgun (WGS) entry which is preliminary data.</text>
</comment>
<name>A0A328NQW6_9ACTN</name>